<protein>
    <submittedName>
        <fullName evidence="1">Uncharacterized protein</fullName>
    </submittedName>
</protein>
<organism evidence="1">
    <name type="scientific">Anguilla anguilla</name>
    <name type="common">European freshwater eel</name>
    <name type="synonym">Muraena anguilla</name>
    <dbReference type="NCBI Taxonomy" id="7936"/>
    <lineage>
        <taxon>Eukaryota</taxon>
        <taxon>Metazoa</taxon>
        <taxon>Chordata</taxon>
        <taxon>Craniata</taxon>
        <taxon>Vertebrata</taxon>
        <taxon>Euteleostomi</taxon>
        <taxon>Actinopterygii</taxon>
        <taxon>Neopterygii</taxon>
        <taxon>Teleostei</taxon>
        <taxon>Anguilliformes</taxon>
        <taxon>Anguillidae</taxon>
        <taxon>Anguilla</taxon>
    </lineage>
</organism>
<reference evidence="1" key="2">
    <citation type="journal article" date="2015" name="Fish Shellfish Immunol.">
        <title>Early steps in the European eel (Anguilla anguilla)-Vibrio vulnificus interaction in the gills: Role of the RtxA13 toxin.</title>
        <authorList>
            <person name="Callol A."/>
            <person name="Pajuelo D."/>
            <person name="Ebbesson L."/>
            <person name="Teles M."/>
            <person name="MacKenzie S."/>
            <person name="Amaro C."/>
        </authorList>
    </citation>
    <scope>NUCLEOTIDE SEQUENCE</scope>
</reference>
<evidence type="ECO:0000313" key="1">
    <source>
        <dbReference type="EMBL" id="JAH02351.1"/>
    </source>
</evidence>
<proteinExistence type="predicted"/>
<dbReference type="AlphaFoldDB" id="A0A0E9PCG9"/>
<reference evidence="1" key="1">
    <citation type="submission" date="2014-11" db="EMBL/GenBank/DDBJ databases">
        <authorList>
            <person name="Amaro Gonzalez C."/>
        </authorList>
    </citation>
    <scope>NUCLEOTIDE SEQUENCE</scope>
</reference>
<accession>A0A0E9PCG9</accession>
<sequence>MDEYRSRGLSLKVDSSLRR</sequence>
<dbReference type="EMBL" id="GBXM01106226">
    <property type="protein sequence ID" value="JAH02351.1"/>
    <property type="molecule type" value="Transcribed_RNA"/>
</dbReference>
<name>A0A0E9PCG9_ANGAN</name>